<feature type="compositionally biased region" description="Basic and acidic residues" evidence="1">
    <location>
        <begin position="584"/>
        <end position="614"/>
    </location>
</feature>
<feature type="compositionally biased region" description="Low complexity" evidence="1">
    <location>
        <begin position="550"/>
        <end position="565"/>
    </location>
</feature>
<dbReference type="PANTHER" id="PTHR21329">
    <property type="entry name" value="PHOSPHATIDYLINOSITOL N-ACETYLGLUCOSAMINYLTRANSFERASE SUBUNIT Q-RELATED"/>
    <property type="match status" value="1"/>
</dbReference>
<feature type="compositionally biased region" description="Low complexity" evidence="1">
    <location>
        <begin position="290"/>
        <end position="324"/>
    </location>
</feature>
<feature type="transmembrane region" description="Helical" evidence="2">
    <location>
        <begin position="1014"/>
        <end position="1038"/>
    </location>
</feature>
<feature type="compositionally biased region" description="Pro residues" evidence="1">
    <location>
        <begin position="537"/>
        <end position="549"/>
    </location>
</feature>
<dbReference type="GO" id="GO:0016757">
    <property type="term" value="F:glycosyltransferase activity"/>
    <property type="evidence" value="ECO:0007669"/>
    <property type="project" value="UniProtKB-KW"/>
</dbReference>
<name>A0ABQ8USU6_9EUKA</name>
<feature type="region of interest" description="Disordered" evidence="1">
    <location>
        <begin position="438"/>
        <end position="619"/>
    </location>
</feature>
<keyword evidence="3" id="KW-0328">Glycosyltransferase</keyword>
<feature type="transmembrane region" description="Helical" evidence="2">
    <location>
        <begin position="923"/>
        <end position="943"/>
    </location>
</feature>
<accession>A0ABQ8USU6</accession>
<reference evidence="3" key="1">
    <citation type="journal article" date="2022" name="bioRxiv">
        <title>Genomics of Preaxostyla Flagellates Illuminates Evolutionary Transitions and the Path Towards Mitochondrial Loss.</title>
        <authorList>
            <person name="Novak L.V.F."/>
            <person name="Treitli S.C."/>
            <person name="Pyrih J."/>
            <person name="Halakuc P."/>
            <person name="Pipaliya S.V."/>
            <person name="Vacek V."/>
            <person name="Brzon O."/>
            <person name="Soukal P."/>
            <person name="Eme L."/>
            <person name="Dacks J.B."/>
            <person name="Karnkowska A."/>
            <person name="Elias M."/>
            <person name="Hampl V."/>
        </authorList>
    </citation>
    <scope>NUCLEOTIDE SEQUENCE</scope>
    <source>
        <strain evidence="3">RCP-MX</strain>
    </source>
</reference>
<dbReference type="PANTHER" id="PTHR21329:SF3">
    <property type="entry name" value="PHOSPHATIDYLINOSITOL N-ACETYLGLUCOSAMINYLTRANSFERASE SUBUNIT Q"/>
    <property type="match status" value="1"/>
</dbReference>
<dbReference type="EMBL" id="JAPMOS010000007">
    <property type="protein sequence ID" value="KAJ4461403.1"/>
    <property type="molecule type" value="Genomic_DNA"/>
</dbReference>
<feature type="compositionally biased region" description="Low complexity" evidence="1">
    <location>
        <begin position="807"/>
        <end position="822"/>
    </location>
</feature>
<evidence type="ECO:0000313" key="4">
    <source>
        <dbReference type="Proteomes" id="UP001141327"/>
    </source>
</evidence>
<organism evidence="3 4">
    <name type="scientific">Paratrimastix pyriformis</name>
    <dbReference type="NCBI Taxonomy" id="342808"/>
    <lineage>
        <taxon>Eukaryota</taxon>
        <taxon>Metamonada</taxon>
        <taxon>Preaxostyla</taxon>
        <taxon>Paratrimastigidae</taxon>
        <taxon>Paratrimastix</taxon>
    </lineage>
</organism>
<feature type="transmembrane region" description="Helical" evidence="2">
    <location>
        <begin position="893"/>
        <end position="911"/>
    </location>
</feature>
<feature type="compositionally biased region" description="Pro residues" evidence="1">
    <location>
        <begin position="248"/>
        <end position="265"/>
    </location>
</feature>
<feature type="compositionally biased region" description="Low complexity" evidence="1">
    <location>
        <begin position="773"/>
        <end position="789"/>
    </location>
</feature>
<feature type="region of interest" description="Disordered" evidence="1">
    <location>
        <begin position="1216"/>
        <end position="1277"/>
    </location>
</feature>
<feature type="transmembrane region" description="Helical" evidence="2">
    <location>
        <begin position="981"/>
        <end position="1002"/>
    </location>
</feature>
<feature type="compositionally biased region" description="Low complexity" evidence="1">
    <location>
        <begin position="447"/>
        <end position="470"/>
    </location>
</feature>
<feature type="transmembrane region" description="Helical" evidence="2">
    <location>
        <begin position="1059"/>
        <end position="1078"/>
    </location>
</feature>
<keyword evidence="2" id="KW-0812">Transmembrane</keyword>
<dbReference type="Pfam" id="PF05024">
    <property type="entry name" value="Gpi1"/>
    <property type="match status" value="1"/>
</dbReference>
<sequence length="1371" mass="142919">MNTAGAAAFPAPADIYSGLSTCRIYFPLHCVPGRGGFLVGWNTRRFVAAVATVVPDVTLDELVIALTMIQTRSWSSQVWFRQTRAQQSLLQARTECGAFPIILGEYFSDPASSAPPASVLRGQSGLEGLSTPVPADLRLRISRDGLGYPVVGDVYCCDYRYRTLNQMIFYQHTPDAPARFALRPFSMVLDPPPPAAPERIAPTTAGTDLEAALGQLSWASTVERSLQHCMRVLRAHPTRAPAAARPPAAAPPVGPGGAPQPPAPPVAGALSPIRDGPGAPAHIRPPPSSPAHHPAGPAKPASPSPSTSSPSASSVHAPLTPSSRRASCSAAEALASSPGGAGAGIGATIYPVPGPLPAPWGRAMAMALPPKTPPQIRQWPSPAPAGAPPSAGLHTPRPTYPPSAYPATPGTPGYMSPPSPGWEALPISPSRLWRATASPSAFRPWASQQQHPHQQGGSPSSSSSTPSSPTGLTGPRSDAAPGPPEAAAGRPPSPAVSTAAPGPPQRAAEAAEGEDPEDAAPPPVLRRRHAARRVPSPGRPGPGPGPLPQGAPAGIPPAAATGPAPTGGPRPQPQAPAGLLPPEGHARCPPEQHRDRGGAPKGERECEDAPRRAAADVSEGAGWGRTPWWALGLVVGLVGLSGPWALAPLVGWALWWRRPGAHAQPHRSHPHLHHQAPAAPARGWGCGPVSRLMARQVGRRLEELRALEEQLGAWVAALAPFVLALVRLGLQTLRQPLQVPLPLLAWARPPDAAEETVLPARMAAAAAAAAAAQAQAPPARPPSAGAPSGLRAPAARPTASKPPASGPKAHAPQPAAPARAAPLVRTGPPPSAAPRRPDGRPAPPCLADLSAVGYLLWYRSHTLALAVWQVVAYRRSRPTPRAQAAFISGMNHLLAAAVDLAAGWALVGWLRTHPAAVVDVAQGVLSGIGGAPLMRAVLWLMGWPAGFKLNNNLDACLGSLFRHVIQASAQLGTVARQRYGWVLWWLVAGAGFGGLSLQAAVAEDLLRLLTAHLAALHAFARLLHAQTLAALGSLWRLFTGKRLNVLRQRIDRCNAPADELLLGTLLFSVLIFLCPTVVAYHGLWVWVMVQVLAVRSGLRLVQLAMARMPWYGLATWLCAPAKLASVSFRVVKPGGPLARALQERRLLGGYWAAPLALDPRAAAAAPPGPPAPARLGDRLRGAARWVWAQAAMTGAQIRADMAALGRLGRAMWEVSLHPGPAAPTSPPGHGRPSPSPSPSPLGPAAPLLGRPTCCGDDPGPLRLRADEAEGMPGPSPAPSVGLPQSFMFLSVGTTPPLPFMFLSTRPAPLRELLRPLGFVGVIPGRLVAMVGPILRGRPLPIPVVRTWNGAVPTELPPMIDFWILLKLPATE</sequence>
<keyword evidence="3" id="KW-0808">Transferase</keyword>
<feature type="region of interest" description="Disordered" evidence="1">
    <location>
        <begin position="237"/>
        <end position="324"/>
    </location>
</feature>
<keyword evidence="4" id="KW-1185">Reference proteome</keyword>
<feature type="transmembrane region" description="Helical" evidence="2">
    <location>
        <begin position="628"/>
        <end position="655"/>
    </location>
</feature>
<dbReference type="InterPro" id="IPR007720">
    <property type="entry name" value="PigQ/GPI1"/>
</dbReference>
<gene>
    <name evidence="3" type="ORF">PAPYR_1965</name>
</gene>
<feature type="region of interest" description="Disordered" evidence="1">
    <location>
        <begin position="773"/>
        <end position="841"/>
    </location>
</feature>
<feature type="region of interest" description="Disordered" evidence="1">
    <location>
        <begin position="366"/>
        <end position="426"/>
    </location>
</feature>
<comment type="caution">
    <text evidence="3">The sequence shown here is derived from an EMBL/GenBank/DDBJ whole genome shotgun (WGS) entry which is preliminary data.</text>
</comment>
<evidence type="ECO:0000256" key="2">
    <source>
        <dbReference type="SAM" id="Phobius"/>
    </source>
</evidence>
<evidence type="ECO:0000313" key="3">
    <source>
        <dbReference type="EMBL" id="KAJ4461403.1"/>
    </source>
</evidence>
<dbReference type="Proteomes" id="UP001141327">
    <property type="component" value="Unassembled WGS sequence"/>
</dbReference>
<protein>
    <submittedName>
        <fullName evidence="3">Phosphatidylinositol N-acetylglucosaminyltransferase subunit Q</fullName>
    </submittedName>
</protein>
<keyword evidence="2" id="KW-1133">Transmembrane helix</keyword>
<feature type="compositionally biased region" description="Pro residues" evidence="1">
    <location>
        <begin position="1233"/>
        <end position="1243"/>
    </location>
</feature>
<proteinExistence type="predicted"/>
<evidence type="ECO:0000256" key="1">
    <source>
        <dbReference type="SAM" id="MobiDB-lite"/>
    </source>
</evidence>
<keyword evidence="2" id="KW-0472">Membrane</keyword>
<feature type="compositionally biased region" description="Low complexity" evidence="1">
    <location>
        <begin position="388"/>
        <end position="397"/>
    </location>
</feature>